<evidence type="ECO:0000313" key="8">
    <source>
        <dbReference type="EMBL" id="ELP91000.1"/>
    </source>
</evidence>
<dbReference type="Gene3D" id="2.10.220.10">
    <property type="entry name" value="Hormone Receptor, Insulin-like Growth Factor Receptor 1, Chain A, domain 2"/>
    <property type="match status" value="2"/>
</dbReference>
<feature type="binding site" evidence="4">
    <location>
        <position position="1450"/>
    </location>
    <ligand>
        <name>ATP</name>
        <dbReference type="ChEBI" id="CHEBI:30616"/>
    </ligand>
</feature>
<keyword evidence="5" id="KW-0472">Membrane</keyword>
<keyword evidence="8" id="KW-0418">Kinase</keyword>
<keyword evidence="6" id="KW-0732">Signal</keyword>
<feature type="signal peptide" evidence="6">
    <location>
        <begin position="1"/>
        <end position="19"/>
    </location>
</feature>
<dbReference type="PANTHER" id="PTHR45756:SF1">
    <property type="entry name" value="PROTEIN KINASE DOMAIN CONTAINING PROTEIN"/>
    <property type="match status" value="1"/>
</dbReference>
<dbReference type="InterPro" id="IPR017441">
    <property type="entry name" value="Protein_kinase_ATP_BS"/>
</dbReference>
<dbReference type="Pfam" id="PF07714">
    <property type="entry name" value="PK_Tyr_Ser-Thr"/>
    <property type="match status" value="1"/>
</dbReference>
<dbReference type="EMBL" id="KB206481">
    <property type="protein sequence ID" value="ELP91000.1"/>
    <property type="molecule type" value="Genomic_DNA"/>
</dbReference>
<dbReference type="GO" id="GO:0005524">
    <property type="term" value="F:ATP binding"/>
    <property type="evidence" value="ECO:0007669"/>
    <property type="project" value="UniProtKB-UniRule"/>
</dbReference>
<keyword evidence="9" id="KW-1185">Reference proteome</keyword>
<evidence type="ECO:0000259" key="7">
    <source>
        <dbReference type="PROSITE" id="PS50011"/>
    </source>
</evidence>
<organism evidence="8 9">
    <name type="scientific">Entamoeba invadens IP1</name>
    <dbReference type="NCBI Taxonomy" id="370355"/>
    <lineage>
        <taxon>Eukaryota</taxon>
        <taxon>Amoebozoa</taxon>
        <taxon>Evosea</taxon>
        <taxon>Archamoebae</taxon>
        <taxon>Mastigamoebida</taxon>
        <taxon>Entamoebidae</taxon>
        <taxon>Entamoeba</taxon>
    </lineage>
</organism>
<evidence type="ECO:0000256" key="1">
    <source>
        <dbReference type="ARBA" id="ARBA00022527"/>
    </source>
</evidence>
<dbReference type="EC" id="2.7.10.2" evidence="8"/>
<keyword evidence="2 4" id="KW-0547">Nucleotide-binding</keyword>
<dbReference type="RefSeq" id="XP_004257771.1">
    <property type="nucleotide sequence ID" value="XM_004257723.1"/>
</dbReference>
<dbReference type="InterPro" id="IPR006212">
    <property type="entry name" value="Furin_repeat"/>
</dbReference>
<dbReference type="PROSITE" id="PS00108">
    <property type="entry name" value="PROTEIN_KINASE_ST"/>
    <property type="match status" value="1"/>
</dbReference>
<dbReference type="GO" id="GO:0004715">
    <property type="term" value="F:non-membrane spanning protein tyrosine kinase activity"/>
    <property type="evidence" value="ECO:0007669"/>
    <property type="project" value="UniProtKB-EC"/>
</dbReference>
<dbReference type="SUPFAM" id="SSF56112">
    <property type="entry name" value="Protein kinase-like (PK-like)"/>
    <property type="match status" value="1"/>
</dbReference>
<evidence type="ECO:0000256" key="3">
    <source>
        <dbReference type="ARBA" id="ARBA00022840"/>
    </source>
</evidence>
<protein>
    <submittedName>
        <fullName evidence="8">Protein serine/threonine kinase, putative</fullName>
        <ecNumber evidence="8">2.7.10.2</ecNumber>
    </submittedName>
</protein>
<proteinExistence type="predicted"/>
<dbReference type="PROSITE" id="PS00107">
    <property type="entry name" value="PROTEIN_KINASE_ATP"/>
    <property type="match status" value="1"/>
</dbReference>
<dbReference type="OrthoDB" id="30325at2759"/>
<dbReference type="InterPro" id="IPR001245">
    <property type="entry name" value="Ser-Thr/Tyr_kinase_cat_dom"/>
</dbReference>
<dbReference type="VEuPathDB" id="AmoebaDB:EIN_280370"/>
<sequence length="1702" mass="193997">MCITLVKTLLLFSPILTFAGRSTWCENDGIIKPINTQLARCNDHPSWMFDYSISNNNEKSIFTFTKDATVEQIKVFEDYEETNVLYCQNKSFLFGVGLPQFSKLVLHIMKIETRFEVAEKQRTENAFTLYVGCFNNENKCRKEVNDKNRPPIEATIKPLILYSDIDQKWWINTMRINTAKVQYLYIAGYVKQSPNFAFSQYNGGTTFNTSDYLFTGYSSEDQITFRNINNGTLKAKCVCERNTIGRYMYYKFKSTNGDNYTNCNCIIEMFNATGEDVYNFPDCNYNSSLFDLNLTNLSVENEVVQLDFSDWYSLVLNDQMQYILTTKSGNNNKKLHFTTLEIKNENTVIFEKKCKIENLIISSISNFWFKKGLGVTSVTITDNTLKDQILFTVDEVLEDYSKQLTKCGRRAVYNLNKNFLCQCNYTADGFEPAGVTNINKGDCLNNSLHNDLTLQIETALYQMKEDEKWDQIIINKELTLNNNFQLITTNCILNANLVLEQKFTSTNNFQIKNSVLVDVKYNGNLIIGNLIVDIARNNQNTNSVISVFSGGKISSSAQYITIQVMQYPNDIKCFEVISLEDEDTNFRSLFTISESIKVLGNKLMRVCKSGFNDENVICVLHEEDMSKYTSYGNVVHCPLSTPHTTILVESLAVIQNVIFEGKFVQHNDEVNFTKTVNSISDFNNTKDVVIYVSDNSIQNQTLTYTDSFNKLVFGHQNTFTYDKESGNITYGTSFFCDTLLINSTTSLCLKCSSSYLVDNQCQIFDDKCVLGTNKTICESCPKRYEATKITCKSCNIKKCQRCVDSKCILCDKSYYSYEGNCKEITLESVALYEREYLILCKETYFSTQTQCLQCPRNCVKCTNSTICETCNSKSLLQNGICQQNDGIMLSNTNNILFCATDCYQEENVCKFCSMKYTDLCLECNSTDCLKCLHSILNTNGECVNDIQSSCKESESSTFCSQCQYPTQYINSEGICVSNDNCEYSSKSNKCILCSTQYLLNENYTCESYVNFTSVFNCEIINSDKNICHRCLKGFYLSNGICKKCADNCDDCYNLTLCLTCSNNYILSNKMCVLSSSIDTHCIKQITGMTKCAICNTSYFRSNEGTCESCINNCTDCNQMNKCLKCQDNYFLSFDSTKCNSYDLLTNCISKSPSGCTTCSTGYFVKNQYCSLCSENTENCTSCDSNGICNSCDDNFVLTSSRCTSINFIKQCISVQNSKCVKCSFWHVPNSTQTACVKEVVWWLILIIVIVFLIILITILMITGISLKCVLERRRIKKIQEKLCVFDISRSNVKFFKTSAPKIVVNKTEILFGNENSESNILVGRESRELLCVGNVSKHVVKVQFSVKSGCFKYSIRSVPQLFTIPKGKAVEFELFLTPNCSTQIEDNIILFSKNMKKGKTSEIDIKIKAVTEISSRLDPDEITEEKKIGEGSFGVVYKGTFRGNQVAIKKLKETGQSKNALDEFEKEVLMLDKFRSEFIVKFYGAVFVVSKICFVTEFAEFGSLGDLINDCKNDKFETFRNAQQKLFKNMQIKFLIDGAKGIFYLHENGILHRDIKPDNLLIFSIESGVESNAKLTDFGASRNINMLMTNMTFTKGVGTPKYMAPEVLNKEKYKTPSDVYSFAITMYECFAWKRAFSKKSFKYAWDIADFVTTGKRLERPDYISVDRYNLIDLCWKHKENERPLMNEVVEKLNELYEKENCH</sequence>
<name>A0A0A1UDY2_ENTIV</name>
<keyword evidence="3 4" id="KW-0067">ATP-binding</keyword>
<dbReference type="GO" id="GO:0004674">
    <property type="term" value="F:protein serine/threonine kinase activity"/>
    <property type="evidence" value="ECO:0007669"/>
    <property type="project" value="UniProtKB-KW"/>
</dbReference>
<dbReference type="KEGG" id="eiv:EIN_280370"/>
<dbReference type="GeneID" id="14889968"/>
<evidence type="ECO:0000313" key="9">
    <source>
        <dbReference type="Proteomes" id="UP000014680"/>
    </source>
</evidence>
<dbReference type="Gene3D" id="1.10.510.10">
    <property type="entry name" value="Transferase(Phosphotransferase) domain 1"/>
    <property type="match status" value="1"/>
</dbReference>
<dbReference type="InterPro" id="IPR009030">
    <property type="entry name" value="Growth_fac_rcpt_cys_sf"/>
</dbReference>
<gene>
    <name evidence="8" type="ORF">EIN_280370</name>
</gene>
<dbReference type="SUPFAM" id="SSF57184">
    <property type="entry name" value="Growth factor receptor domain"/>
    <property type="match status" value="3"/>
</dbReference>
<dbReference type="Gene3D" id="3.30.200.20">
    <property type="entry name" value="Phosphorylase Kinase, domain 1"/>
    <property type="match status" value="1"/>
</dbReference>
<feature type="domain" description="Protein kinase" evidence="7">
    <location>
        <begin position="1422"/>
        <end position="1702"/>
    </location>
</feature>
<feature type="chain" id="PRO_5001991324" evidence="6">
    <location>
        <begin position="20"/>
        <end position="1702"/>
    </location>
</feature>
<dbReference type="InterPro" id="IPR053215">
    <property type="entry name" value="TKL_Ser/Thr_kinase"/>
</dbReference>
<dbReference type="InterPro" id="IPR000719">
    <property type="entry name" value="Prot_kinase_dom"/>
</dbReference>
<evidence type="ECO:0000256" key="5">
    <source>
        <dbReference type="SAM" id="Phobius"/>
    </source>
</evidence>
<evidence type="ECO:0000256" key="2">
    <source>
        <dbReference type="ARBA" id="ARBA00022741"/>
    </source>
</evidence>
<dbReference type="InterPro" id="IPR008271">
    <property type="entry name" value="Ser/Thr_kinase_AS"/>
</dbReference>
<keyword evidence="1" id="KW-0723">Serine/threonine-protein kinase</keyword>
<keyword evidence="8" id="KW-0808">Transferase</keyword>
<accession>A0A0A1UDY2</accession>
<reference evidence="8 9" key="1">
    <citation type="submission" date="2012-10" db="EMBL/GenBank/DDBJ databases">
        <authorList>
            <person name="Zafar N."/>
            <person name="Inman J."/>
            <person name="Hall N."/>
            <person name="Lorenzi H."/>
            <person name="Caler E."/>
        </authorList>
    </citation>
    <scope>NUCLEOTIDE SEQUENCE [LARGE SCALE GENOMIC DNA]</scope>
    <source>
        <strain evidence="8 9">IP1</strain>
    </source>
</reference>
<feature type="transmembrane region" description="Helical" evidence="5">
    <location>
        <begin position="1239"/>
        <end position="1266"/>
    </location>
</feature>
<dbReference type="PROSITE" id="PS50011">
    <property type="entry name" value="PROTEIN_KINASE_DOM"/>
    <property type="match status" value="1"/>
</dbReference>
<dbReference type="InterPro" id="IPR011009">
    <property type="entry name" value="Kinase-like_dom_sf"/>
</dbReference>
<dbReference type="SMART" id="SM00261">
    <property type="entry name" value="FU"/>
    <property type="match status" value="5"/>
</dbReference>
<keyword evidence="5" id="KW-1133">Transmembrane helix</keyword>
<dbReference type="Proteomes" id="UP000014680">
    <property type="component" value="Unassembled WGS sequence"/>
</dbReference>
<evidence type="ECO:0000256" key="4">
    <source>
        <dbReference type="PROSITE-ProRule" id="PRU10141"/>
    </source>
</evidence>
<dbReference type="SMART" id="SM00220">
    <property type="entry name" value="S_TKc"/>
    <property type="match status" value="1"/>
</dbReference>
<evidence type="ECO:0000256" key="6">
    <source>
        <dbReference type="SAM" id="SignalP"/>
    </source>
</evidence>
<dbReference type="PANTHER" id="PTHR45756">
    <property type="entry name" value="PALMITOYLTRANSFERASE"/>
    <property type="match status" value="1"/>
</dbReference>
<keyword evidence="5" id="KW-0812">Transmembrane</keyword>